<dbReference type="AlphaFoldDB" id="A0A8J2LM86"/>
<proteinExistence type="predicted"/>
<evidence type="ECO:0000313" key="3">
    <source>
        <dbReference type="Proteomes" id="UP000708208"/>
    </source>
</evidence>
<name>A0A8J2LM86_9HEXA</name>
<dbReference type="EMBL" id="CAJVCH010570321">
    <property type="protein sequence ID" value="CAG7834664.1"/>
    <property type="molecule type" value="Genomic_DNA"/>
</dbReference>
<reference evidence="2" key="1">
    <citation type="submission" date="2021-06" db="EMBL/GenBank/DDBJ databases">
        <authorList>
            <person name="Hodson N. C."/>
            <person name="Mongue J. A."/>
            <person name="Jaron S. K."/>
        </authorList>
    </citation>
    <scope>NUCLEOTIDE SEQUENCE</scope>
</reference>
<keyword evidence="3" id="KW-1185">Reference proteome</keyword>
<gene>
    <name evidence="2" type="ORF">AFUS01_LOCUS44142</name>
</gene>
<dbReference type="OrthoDB" id="8251609at2759"/>
<evidence type="ECO:0000256" key="1">
    <source>
        <dbReference type="SAM" id="SignalP"/>
    </source>
</evidence>
<organism evidence="2 3">
    <name type="scientific">Allacma fusca</name>
    <dbReference type="NCBI Taxonomy" id="39272"/>
    <lineage>
        <taxon>Eukaryota</taxon>
        <taxon>Metazoa</taxon>
        <taxon>Ecdysozoa</taxon>
        <taxon>Arthropoda</taxon>
        <taxon>Hexapoda</taxon>
        <taxon>Collembola</taxon>
        <taxon>Symphypleona</taxon>
        <taxon>Sminthuridae</taxon>
        <taxon>Allacma</taxon>
    </lineage>
</organism>
<evidence type="ECO:0000313" key="2">
    <source>
        <dbReference type="EMBL" id="CAG7834664.1"/>
    </source>
</evidence>
<dbReference type="Proteomes" id="UP000708208">
    <property type="component" value="Unassembled WGS sequence"/>
</dbReference>
<accession>A0A8J2LM86</accession>
<sequence length="549" mass="62956">MSYILNKIVPLFLIASSLNGVYGYSMSISFCDGNRLVNLTHDQCPFGINFGESKPSCVCMKGAYRLWLDNCAIYDGFMDDGCSTLGQAETLVSGLRLSGSISSFTNSTAAIFGLKETDYQVWDTYEIGSKVETLTNNIYVLNGVATFVENKICIQPKKEVPSDKQVCRIFRSDNPIWKPGLTAVEISETCPGTGVELQIQNCYDVMRPKEQSECSLACQNYTHQPGVIHGGPGWEGRDEFESKKSEETGGACKTPTMPKIRDEKNIYINRNLNRWAKLRQVREVDRPNLFNLMPKRSWGLFDIMKQITQEKCPTRFVGQLFMDQAIDLFIMVHQGKGNRYPEILSQDDYESILSKLVVCKSNITGKPLPMYGMEKNDGCGAFDKLVGASVPHPPFPKNMTWINETLDIDQGFYDFNFHFVIEAAWKIVDMVQNVCFDYFDDEYTLFHMWEQAMEKLFTREVRDLWFHPKIDSRVYQILLSPTAITDLHNLELCIMAAYLTDPRLKRLERPRPYTTYFGKKKKKRSLEGIVTRVHDVYCQHSERDFQYPC</sequence>
<keyword evidence="1" id="KW-0732">Signal</keyword>
<comment type="caution">
    <text evidence="2">The sequence shown here is derived from an EMBL/GenBank/DDBJ whole genome shotgun (WGS) entry which is preliminary data.</text>
</comment>
<feature type="chain" id="PRO_5035231481" evidence="1">
    <location>
        <begin position="24"/>
        <end position="549"/>
    </location>
</feature>
<protein>
    <submittedName>
        <fullName evidence="2">Uncharacterized protein</fullName>
    </submittedName>
</protein>
<feature type="signal peptide" evidence="1">
    <location>
        <begin position="1"/>
        <end position="23"/>
    </location>
</feature>